<evidence type="ECO:0000313" key="1">
    <source>
        <dbReference type="EMBL" id="WTT19906.1"/>
    </source>
</evidence>
<sequence>MVGKLEEMTITVELVDDGGEGVYRWLLDVAAPTLPKVVTLSEVMALLGEPDLRRAGTEATESAVAILKKAVQAAKHAVHRLSDHVEAGIDRGGN</sequence>
<gene>
    <name evidence="1" type="ORF">OHA22_32455</name>
</gene>
<dbReference type="EMBL" id="CP108222">
    <property type="protein sequence ID" value="WTT19906.1"/>
    <property type="molecule type" value="Genomic_DNA"/>
</dbReference>
<dbReference type="AlphaFoldDB" id="A0AAU2A8M5"/>
<organism evidence="1">
    <name type="scientific">Streptomyces sp. NBC_00093</name>
    <dbReference type="NCBI Taxonomy" id="2975649"/>
    <lineage>
        <taxon>Bacteria</taxon>
        <taxon>Bacillati</taxon>
        <taxon>Actinomycetota</taxon>
        <taxon>Actinomycetes</taxon>
        <taxon>Kitasatosporales</taxon>
        <taxon>Streptomycetaceae</taxon>
        <taxon>Streptomyces</taxon>
    </lineage>
</organism>
<name>A0AAU2A8M5_9ACTN</name>
<reference evidence="1" key="1">
    <citation type="submission" date="2022-10" db="EMBL/GenBank/DDBJ databases">
        <title>The complete genomes of actinobacterial strains from the NBC collection.</title>
        <authorList>
            <person name="Joergensen T.S."/>
            <person name="Alvarez Arevalo M."/>
            <person name="Sterndorff E.B."/>
            <person name="Faurdal D."/>
            <person name="Vuksanovic O."/>
            <person name="Mourched A.-S."/>
            <person name="Charusanti P."/>
            <person name="Shaw S."/>
            <person name="Blin K."/>
            <person name="Weber T."/>
        </authorList>
    </citation>
    <scope>NUCLEOTIDE SEQUENCE</scope>
    <source>
        <strain evidence="1">NBC_00093</strain>
    </source>
</reference>
<accession>A0AAU2A8M5</accession>
<proteinExistence type="predicted"/>
<protein>
    <submittedName>
        <fullName evidence="1">Uncharacterized protein</fullName>
    </submittedName>
</protein>